<sequence>MFEFNIEERKYKKIHFIGIGGVSMSGIALLLKIRGYNVTGSDRSDSEYLKTLKDHGIEIHIGQKKENITDQNLFVYTDAIAENNEELIAAKATGKEVVTRGVFLGALMKNYKKSIAVSGSHGKSTTTAMIAKILINSANDASILLGGVLDEMEGNVKIGNSEILLSEACEFKGNILNYYPSTVIILNIDEDHLDYYKDLNHIVETFIGYMKNLDENSKAIINIDDVNTHRLIEHVKGEVITFGLERKDANYFMESVEYNEVGHPTFKLNMKDGSIEEFELHIAGIHNIYNAISAIIASYENGISIEEIKAGLKAYKSLHRRMETVGDYNGAVIMTDYGHHPVEIQTTLKTIDAFTDKNIITVFQPHTFSRTKALLDDFADSFYDSDEVIVTDIFPAREEFDPTIHSKDLVEKLIQNGVNAKYIADFEDAKEYLQSKICKDDLVLTTGCGNPHVLAKMIVKK</sequence>
<evidence type="ECO:0000256" key="6">
    <source>
        <dbReference type="ARBA" id="ARBA00022618"/>
    </source>
</evidence>
<comment type="similarity">
    <text evidence="14">Belongs to the MurCDEF family.</text>
</comment>
<dbReference type="STRING" id="883114.HMPREF9709_00569"/>
<dbReference type="HAMAP" id="MF_00046">
    <property type="entry name" value="MurC"/>
    <property type="match status" value="1"/>
</dbReference>
<evidence type="ECO:0000256" key="12">
    <source>
        <dbReference type="ARBA" id="ARBA00023316"/>
    </source>
</evidence>
<protein>
    <recommendedName>
        <fullName evidence="3 14">UDP-N-acetylmuramate--L-alanine ligase</fullName>
        <ecNumber evidence="3 14">6.3.2.8</ecNumber>
    </recommendedName>
    <alternativeName>
        <fullName evidence="14">UDP-N-acetylmuramoyl-L-alanine synthetase</fullName>
    </alternativeName>
</protein>
<dbReference type="EC" id="6.3.2.8" evidence="3 14"/>
<dbReference type="RefSeq" id="WP_005397805.1">
    <property type="nucleotide sequence ID" value="NZ_JH601088.1"/>
</dbReference>
<dbReference type="InterPro" id="IPR005758">
    <property type="entry name" value="UDP-N-AcMur_Ala_ligase_MurC"/>
</dbReference>
<keyword evidence="7 14" id="KW-0547">Nucleotide-binding</keyword>
<dbReference type="Pfam" id="PF08245">
    <property type="entry name" value="Mur_ligase_M"/>
    <property type="match status" value="1"/>
</dbReference>
<evidence type="ECO:0000256" key="3">
    <source>
        <dbReference type="ARBA" id="ARBA00012211"/>
    </source>
</evidence>
<dbReference type="SUPFAM" id="SSF51984">
    <property type="entry name" value="MurCD N-terminal domain"/>
    <property type="match status" value="1"/>
</dbReference>
<dbReference type="Gene3D" id="3.90.190.20">
    <property type="entry name" value="Mur ligase, C-terminal domain"/>
    <property type="match status" value="1"/>
</dbReference>
<dbReference type="InterPro" id="IPR013221">
    <property type="entry name" value="Mur_ligase_cen"/>
</dbReference>
<dbReference type="GO" id="GO:0008360">
    <property type="term" value="P:regulation of cell shape"/>
    <property type="evidence" value="ECO:0007669"/>
    <property type="project" value="UniProtKB-KW"/>
</dbReference>
<evidence type="ECO:0000313" key="18">
    <source>
        <dbReference type="EMBL" id="EHR34827.1"/>
    </source>
</evidence>
<evidence type="ECO:0000256" key="4">
    <source>
        <dbReference type="ARBA" id="ARBA00022490"/>
    </source>
</evidence>
<dbReference type="GO" id="GO:0008763">
    <property type="term" value="F:UDP-N-acetylmuramate-L-alanine ligase activity"/>
    <property type="evidence" value="ECO:0007669"/>
    <property type="project" value="UniProtKB-UniRule"/>
</dbReference>
<dbReference type="GO" id="GO:0005524">
    <property type="term" value="F:ATP binding"/>
    <property type="evidence" value="ECO:0007669"/>
    <property type="project" value="UniProtKB-UniRule"/>
</dbReference>
<dbReference type="GO" id="GO:0009252">
    <property type="term" value="P:peptidoglycan biosynthetic process"/>
    <property type="evidence" value="ECO:0007669"/>
    <property type="project" value="UniProtKB-UniRule"/>
</dbReference>
<comment type="catalytic activity">
    <reaction evidence="13 14">
        <text>UDP-N-acetyl-alpha-D-muramate + L-alanine + ATP = UDP-N-acetyl-alpha-D-muramoyl-L-alanine + ADP + phosphate + H(+)</text>
        <dbReference type="Rhea" id="RHEA:23372"/>
        <dbReference type="ChEBI" id="CHEBI:15378"/>
        <dbReference type="ChEBI" id="CHEBI:30616"/>
        <dbReference type="ChEBI" id="CHEBI:43474"/>
        <dbReference type="ChEBI" id="CHEBI:57972"/>
        <dbReference type="ChEBI" id="CHEBI:70757"/>
        <dbReference type="ChEBI" id="CHEBI:83898"/>
        <dbReference type="ChEBI" id="CHEBI:456216"/>
        <dbReference type="EC" id="6.3.2.8"/>
    </reaction>
</comment>
<keyword evidence="12 14" id="KW-0961">Cell wall biogenesis/degradation</keyword>
<evidence type="ECO:0000256" key="7">
    <source>
        <dbReference type="ARBA" id="ARBA00022741"/>
    </source>
</evidence>
<dbReference type="Pfam" id="PF01225">
    <property type="entry name" value="Mur_ligase"/>
    <property type="match status" value="1"/>
</dbReference>
<dbReference type="Gene3D" id="3.40.1190.10">
    <property type="entry name" value="Mur-like, catalytic domain"/>
    <property type="match status" value="1"/>
</dbReference>
<evidence type="ECO:0000256" key="13">
    <source>
        <dbReference type="ARBA" id="ARBA00047833"/>
    </source>
</evidence>
<comment type="caution">
    <text evidence="18">The sequence shown here is derived from an EMBL/GenBank/DDBJ whole genome shotgun (WGS) entry which is preliminary data.</text>
</comment>
<dbReference type="InterPro" id="IPR050061">
    <property type="entry name" value="MurCDEF_pg_biosynth"/>
</dbReference>
<evidence type="ECO:0000259" key="16">
    <source>
        <dbReference type="Pfam" id="PF02875"/>
    </source>
</evidence>
<proteinExistence type="inferred from homology"/>
<dbReference type="UniPathway" id="UPA00219"/>
<keyword evidence="9 14" id="KW-0133">Cell shape</keyword>
<reference evidence="18 19" key="1">
    <citation type="submission" date="2012-01" db="EMBL/GenBank/DDBJ databases">
        <title>The Genome Sequence of Helcococcus kunzii ATCC 51366.</title>
        <authorList>
            <consortium name="The Broad Institute Genome Sequencing Platform"/>
            <person name="Earl A."/>
            <person name="Ward D."/>
            <person name="Feldgarden M."/>
            <person name="Gevers D."/>
            <person name="Huys G."/>
            <person name="Young S.K."/>
            <person name="Zeng Q."/>
            <person name="Gargeya S."/>
            <person name="Fitzgerald M."/>
            <person name="Haas B."/>
            <person name="Abouelleil A."/>
            <person name="Alvarado L."/>
            <person name="Arachchi H.M."/>
            <person name="Berlin A."/>
            <person name="Chapman S.B."/>
            <person name="Gearin G."/>
            <person name="Goldberg J."/>
            <person name="Griggs A."/>
            <person name="Gujja S."/>
            <person name="Hansen M."/>
            <person name="Heiman D."/>
            <person name="Howarth C."/>
            <person name="Larimer J."/>
            <person name="Lui A."/>
            <person name="MacDonald P.J.P."/>
            <person name="McCowen C."/>
            <person name="Montmayeur A."/>
            <person name="Murphy C."/>
            <person name="Neiman D."/>
            <person name="Pearson M."/>
            <person name="Priest M."/>
            <person name="Roberts A."/>
            <person name="Saif S."/>
            <person name="Shea T."/>
            <person name="Sisk P."/>
            <person name="Stolte C."/>
            <person name="Sykes S."/>
            <person name="Wortman J."/>
            <person name="Nusbaum C."/>
            <person name="Birren B."/>
        </authorList>
    </citation>
    <scope>NUCLEOTIDE SEQUENCE [LARGE SCALE GENOMIC DNA]</scope>
    <source>
        <strain evidence="18 19">ATCC 51366</strain>
    </source>
</reference>
<evidence type="ECO:0000256" key="5">
    <source>
        <dbReference type="ARBA" id="ARBA00022598"/>
    </source>
</evidence>
<keyword evidence="6 14" id="KW-0132">Cell division</keyword>
<name>H3NMK8_9FIRM</name>
<comment type="subcellular location">
    <subcellularLocation>
        <location evidence="1 14">Cytoplasm</location>
    </subcellularLocation>
</comment>
<dbReference type="Gene3D" id="3.40.50.720">
    <property type="entry name" value="NAD(P)-binding Rossmann-like Domain"/>
    <property type="match status" value="1"/>
</dbReference>
<organism evidence="18 19">
    <name type="scientific">Helcococcus kunzii ATCC 51366</name>
    <dbReference type="NCBI Taxonomy" id="883114"/>
    <lineage>
        <taxon>Bacteria</taxon>
        <taxon>Bacillati</taxon>
        <taxon>Bacillota</taxon>
        <taxon>Tissierellia</taxon>
        <taxon>Tissierellales</taxon>
        <taxon>Peptoniphilaceae</taxon>
        <taxon>Helcococcus</taxon>
    </lineage>
</organism>
<dbReference type="PANTHER" id="PTHR43445:SF3">
    <property type="entry name" value="UDP-N-ACETYLMURAMATE--L-ALANINE LIGASE"/>
    <property type="match status" value="1"/>
</dbReference>
<dbReference type="SUPFAM" id="SSF53244">
    <property type="entry name" value="MurD-like peptide ligases, peptide-binding domain"/>
    <property type="match status" value="1"/>
</dbReference>
<feature type="domain" description="Mur ligase central" evidence="17">
    <location>
        <begin position="117"/>
        <end position="297"/>
    </location>
</feature>
<evidence type="ECO:0000256" key="9">
    <source>
        <dbReference type="ARBA" id="ARBA00022960"/>
    </source>
</evidence>
<keyword evidence="4 14" id="KW-0963">Cytoplasm</keyword>
<keyword evidence="8 14" id="KW-0067">ATP-binding</keyword>
<evidence type="ECO:0000256" key="8">
    <source>
        <dbReference type="ARBA" id="ARBA00022840"/>
    </source>
</evidence>
<evidence type="ECO:0000259" key="17">
    <source>
        <dbReference type="Pfam" id="PF08245"/>
    </source>
</evidence>
<dbReference type="Pfam" id="PF02875">
    <property type="entry name" value="Mur_ligase_C"/>
    <property type="match status" value="1"/>
</dbReference>
<keyword evidence="19" id="KW-1185">Reference proteome</keyword>
<dbReference type="GO" id="GO:0005737">
    <property type="term" value="C:cytoplasm"/>
    <property type="evidence" value="ECO:0007669"/>
    <property type="project" value="UniProtKB-SubCell"/>
</dbReference>
<dbReference type="InterPro" id="IPR036565">
    <property type="entry name" value="Mur-like_cat_sf"/>
</dbReference>
<dbReference type="EMBL" id="AGEI01000016">
    <property type="protein sequence ID" value="EHR34827.1"/>
    <property type="molecule type" value="Genomic_DNA"/>
</dbReference>
<dbReference type="GO" id="GO:0071555">
    <property type="term" value="P:cell wall organization"/>
    <property type="evidence" value="ECO:0007669"/>
    <property type="project" value="UniProtKB-KW"/>
</dbReference>
<dbReference type="NCBIfam" id="TIGR01082">
    <property type="entry name" value="murC"/>
    <property type="match status" value="1"/>
</dbReference>
<evidence type="ECO:0000256" key="14">
    <source>
        <dbReference type="HAMAP-Rule" id="MF_00046"/>
    </source>
</evidence>
<evidence type="ECO:0000259" key="15">
    <source>
        <dbReference type="Pfam" id="PF01225"/>
    </source>
</evidence>
<comment type="function">
    <text evidence="14">Cell wall formation.</text>
</comment>
<dbReference type="PATRIC" id="fig|883114.3.peg.564"/>
<dbReference type="InterPro" id="IPR036615">
    <property type="entry name" value="Mur_ligase_C_dom_sf"/>
</dbReference>
<dbReference type="SUPFAM" id="SSF53623">
    <property type="entry name" value="MurD-like peptide ligases, catalytic domain"/>
    <property type="match status" value="1"/>
</dbReference>
<evidence type="ECO:0000256" key="1">
    <source>
        <dbReference type="ARBA" id="ARBA00004496"/>
    </source>
</evidence>
<comment type="pathway">
    <text evidence="2 14">Cell wall biogenesis; peptidoglycan biosynthesis.</text>
</comment>
<dbReference type="eggNOG" id="COG0773">
    <property type="taxonomic scope" value="Bacteria"/>
</dbReference>
<dbReference type="PANTHER" id="PTHR43445">
    <property type="entry name" value="UDP-N-ACETYLMURAMATE--L-ALANINE LIGASE-RELATED"/>
    <property type="match status" value="1"/>
</dbReference>
<dbReference type="GeneID" id="96998576"/>
<dbReference type="InterPro" id="IPR000713">
    <property type="entry name" value="Mur_ligase_N"/>
</dbReference>
<dbReference type="OrthoDB" id="9804126at2"/>
<evidence type="ECO:0000256" key="10">
    <source>
        <dbReference type="ARBA" id="ARBA00022984"/>
    </source>
</evidence>
<gene>
    <name evidence="14" type="primary">murC</name>
    <name evidence="18" type="ORF">HMPREF9709_00569</name>
</gene>
<feature type="domain" description="Mur ligase N-terminal catalytic" evidence="15">
    <location>
        <begin position="13"/>
        <end position="111"/>
    </location>
</feature>
<dbReference type="AlphaFoldDB" id="H3NMK8"/>
<accession>H3NMK8</accession>
<dbReference type="GO" id="GO:0051301">
    <property type="term" value="P:cell division"/>
    <property type="evidence" value="ECO:0007669"/>
    <property type="project" value="UniProtKB-KW"/>
</dbReference>
<feature type="domain" description="Mur ligase C-terminal" evidence="16">
    <location>
        <begin position="320"/>
        <end position="449"/>
    </location>
</feature>
<evidence type="ECO:0000313" key="19">
    <source>
        <dbReference type="Proteomes" id="UP000004191"/>
    </source>
</evidence>
<feature type="binding site" evidence="14">
    <location>
        <begin position="119"/>
        <end position="125"/>
    </location>
    <ligand>
        <name>ATP</name>
        <dbReference type="ChEBI" id="CHEBI:30616"/>
    </ligand>
</feature>
<dbReference type="HOGENOM" id="CLU_028104_1_0_9"/>
<dbReference type="Proteomes" id="UP000004191">
    <property type="component" value="Unassembled WGS sequence"/>
</dbReference>
<dbReference type="InterPro" id="IPR004101">
    <property type="entry name" value="Mur_ligase_C"/>
</dbReference>
<keyword evidence="5 14" id="KW-0436">Ligase</keyword>
<evidence type="ECO:0000256" key="11">
    <source>
        <dbReference type="ARBA" id="ARBA00023306"/>
    </source>
</evidence>
<evidence type="ECO:0000256" key="2">
    <source>
        <dbReference type="ARBA" id="ARBA00004752"/>
    </source>
</evidence>
<keyword evidence="10 14" id="KW-0573">Peptidoglycan synthesis</keyword>
<keyword evidence="11 14" id="KW-0131">Cell cycle</keyword>